<dbReference type="Proteomes" id="UP000229681">
    <property type="component" value="Unassembled WGS sequence"/>
</dbReference>
<organism evidence="1 2">
    <name type="scientific">Candidatus Thermofonsia Clade 1 bacterium</name>
    <dbReference type="NCBI Taxonomy" id="2364210"/>
    <lineage>
        <taxon>Bacteria</taxon>
        <taxon>Bacillati</taxon>
        <taxon>Chloroflexota</taxon>
        <taxon>Candidatus Thermofontia</taxon>
        <taxon>Candidatus Thermofonsia Clade 1</taxon>
    </lineage>
</organism>
<sequence length="63" mass="7291">LEGAPLDWAVIGAATNGARTYQPERRWVENLLNLFDQQGTQVFFKGNLEWPESEWREAFPVLK</sequence>
<dbReference type="AlphaFoldDB" id="A0A2M8PAX0"/>
<evidence type="ECO:0000313" key="1">
    <source>
        <dbReference type="EMBL" id="PJF34693.1"/>
    </source>
</evidence>
<evidence type="ECO:0000313" key="2">
    <source>
        <dbReference type="Proteomes" id="UP000229681"/>
    </source>
</evidence>
<feature type="non-terminal residue" evidence="1">
    <location>
        <position position="1"/>
    </location>
</feature>
<accession>A0A2M8PAX0</accession>
<gene>
    <name evidence="1" type="ORF">CUN49_14360</name>
</gene>
<comment type="caution">
    <text evidence="1">The sequence shown here is derived from an EMBL/GenBank/DDBJ whole genome shotgun (WGS) entry which is preliminary data.</text>
</comment>
<dbReference type="EMBL" id="PGTM01000298">
    <property type="protein sequence ID" value="PJF34693.1"/>
    <property type="molecule type" value="Genomic_DNA"/>
</dbReference>
<protein>
    <submittedName>
        <fullName evidence="1">Uncharacterized protein</fullName>
    </submittedName>
</protein>
<name>A0A2M8PAX0_9CHLR</name>
<reference evidence="1 2" key="1">
    <citation type="submission" date="2017-11" db="EMBL/GenBank/DDBJ databases">
        <title>Evolution of Phototrophy in the Chloroflexi Phylum Driven by Horizontal Gene Transfer.</title>
        <authorList>
            <person name="Ward L.M."/>
            <person name="Hemp J."/>
            <person name="Shih P.M."/>
            <person name="Mcglynn S.E."/>
            <person name="Fischer W."/>
        </authorList>
    </citation>
    <scope>NUCLEOTIDE SEQUENCE [LARGE SCALE GENOMIC DNA]</scope>
    <source>
        <strain evidence="1">JP3_13</strain>
    </source>
</reference>
<proteinExistence type="predicted"/>